<accession>A0A084SZQ7</accession>
<evidence type="ECO:0000313" key="3">
    <source>
        <dbReference type="EMBL" id="KFA93942.1"/>
    </source>
</evidence>
<feature type="transmembrane region" description="Helical" evidence="2">
    <location>
        <begin position="222"/>
        <end position="243"/>
    </location>
</feature>
<proteinExistence type="predicted"/>
<feature type="transmembrane region" description="Helical" evidence="2">
    <location>
        <begin position="16"/>
        <end position="33"/>
    </location>
</feature>
<feature type="transmembrane region" description="Helical" evidence="2">
    <location>
        <begin position="152"/>
        <end position="170"/>
    </location>
</feature>
<keyword evidence="2" id="KW-0812">Transmembrane</keyword>
<dbReference type="EMBL" id="JPMI01000032">
    <property type="protein sequence ID" value="KFA93942.1"/>
    <property type="molecule type" value="Genomic_DNA"/>
</dbReference>
<feature type="transmembrane region" description="Helical" evidence="2">
    <location>
        <begin position="95"/>
        <end position="115"/>
    </location>
</feature>
<feature type="region of interest" description="Disordered" evidence="1">
    <location>
        <begin position="532"/>
        <end position="576"/>
    </location>
</feature>
<feature type="compositionally biased region" description="Basic and acidic residues" evidence="1">
    <location>
        <begin position="538"/>
        <end position="553"/>
    </location>
</feature>
<sequence>MASSPSMHPTSRATGPLRWGVLLLLAVAAYVGWREFWFLTDDAFITFRYISNSLRGYGHTWNPPPFQPVEGYSNFLWMVLLEGVWRVFGVEPPDAANGVSLIFSYGTLALGFFWVWRMALPPELTRYRFALAVAVLAGVLSNRTFLAWMSSGLETALFIFCTTLWCVAMLEQDREHSPRAVAVACTAAALSALTRPDGMLLVAASGVLVLMKLVQAPPRGRWVLTALPLLAVPLHIVWRRLYYGEWLPNTYYAKHVQSWPESGLRYALCFLIEYGLWVWLVVGLVAAVRLLRGMGWREVAERLWRQPGHVAVVGVLLAHFAYYTLNIGGDHFEYRVYAHLVLPLMVAFVAFLGWLRVGRTGALALMGTFLLLSLPVQWVHYAKTRELTTRKQTYRLRQPIAEAFPAPVRPLVALFDTQQDWLISHFVGMRHQEHKVFFEHWSQEYPTREEGQKLALPERPMLVTRSVGVPGWVLPDVIVIDYHGLNDRVVARTPVKEQKLKERIMAHDRTPPAGYLECFEPNVQIKRRQLRTGTRKTPLTDERIRECEARFDPSKSPPPADAPTPDAPGLTGAGGE</sequence>
<name>A0A084SZQ7_9BACT</name>
<evidence type="ECO:0000256" key="1">
    <source>
        <dbReference type="SAM" id="MobiDB-lite"/>
    </source>
</evidence>
<protein>
    <recommendedName>
        <fullName evidence="5">Glycosyltransferase RgtA/B/C/D-like domain-containing protein</fullName>
    </recommendedName>
</protein>
<organism evidence="3 4">
    <name type="scientific">Archangium violaceum Cb vi76</name>
    <dbReference type="NCBI Taxonomy" id="1406225"/>
    <lineage>
        <taxon>Bacteria</taxon>
        <taxon>Pseudomonadati</taxon>
        <taxon>Myxococcota</taxon>
        <taxon>Myxococcia</taxon>
        <taxon>Myxococcales</taxon>
        <taxon>Cystobacterineae</taxon>
        <taxon>Archangiaceae</taxon>
        <taxon>Archangium</taxon>
    </lineage>
</organism>
<gene>
    <name evidence="3" type="ORF">Q664_06030</name>
</gene>
<keyword evidence="2" id="KW-1133">Transmembrane helix</keyword>
<feature type="transmembrane region" description="Helical" evidence="2">
    <location>
        <begin position="263"/>
        <end position="288"/>
    </location>
</feature>
<keyword evidence="2" id="KW-0472">Membrane</keyword>
<feature type="transmembrane region" description="Helical" evidence="2">
    <location>
        <begin position="362"/>
        <end position="381"/>
    </location>
</feature>
<evidence type="ECO:0008006" key="5">
    <source>
        <dbReference type="Google" id="ProtNLM"/>
    </source>
</evidence>
<evidence type="ECO:0000256" key="2">
    <source>
        <dbReference type="SAM" id="Phobius"/>
    </source>
</evidence>
<comment type="caution">
    <text evidence="3">The sequence shown here is derived from an EMBL/GenBank/DDBJ whole genome shotgun (WGS) entry which is preliminary data.</text>
</comment>
<dbReference type="AlphaFoldDB" id="A0A084SZQ7"/>
<reference evidence="3 4" key="1">
    <citation type="submission" date="2014-07" db="EMBL/GenBank/DDBJ databases">
        <title>Draft Genome Sequence of Gephyronic Acid Producer, Cystobacter violaceus Strain Cb vi76.</title>
        <authorList>
            <person name="Stevens D.C."/>
            <person name="Young J."/>
            <person name="Carmichael R."/>
            <person name="Tan J."/>
            <person name="Taylor R.E."/>
        </authorList>
    </citation>
    <scope>NUCLEOTIDE SEQUENCE [LARGE SCALE GENOMIC DNA]</scope>
    <source>
        <strain evidence="3 4">Cb vi76</strain>
    </source>
</reference>
<feature type="transmembrane region" description="Helical" evidence="2">
    <location>
        <begin position="337"/>
        <end position="355"/>
    </location>
</feature>
<feature type="compositionally biased region" description="Pro residues" evidence="1">
    <location>
        <begin position="555"/>
        <end position="566"/>
    </location>
</feature>
<evidence type="ECO:0000313" key="4">
    <source>
        <dbReference type="Proteomes" id="UP000028547"/>
    </source>
</evidence>
<dbReference type="Proteomes" id="UP000028547">
    <property type="component" value="Unassembled WGS sequence"/>
</dbReference>
<feature type="transmembrane region" description="Helical" evidence="2">
    <location>
        <begin position="308"/>
        <end position="325"/>
    </location>
</feature>